<name>A0AAV2P0J1_9HYME</name>
<dbReference type="Proteomes" id="UP001497644">
    <property type="component" value="Chromosome 6"/>
</dbReference>
<dbReference type="EMBL" id="OZ034829">
    <property type="protein sequence ID" value="CAL1685123.1"/>
    <property type="molecule type" value="Genomic_DNA"/>
</dbReference>
<keyword evidence="2" id="KW-1185">Reference proteome</keyword>
<proteinExistence type="predicted"/>
<accession>A0AAV2P0J1</accession>
<gene>
    <name evidence="1" type="ORF">LPLAT_LOCUS10684</name>
</gene>
<dbReference type="AlphaFoldDB" id="A0AAV2P0J1"/>
<sequence>MQLLPGCSQDILIIAPDDADLSQGSSHEYLSNHLESLHRTYDTYEEHLDVQSEIFNLKTAYRNLEMRINNCTSPMQAGLNKLAVASSQRRSKLNEGSVMYGAST</sequence>
<evidence type="ECO:0000313" key="2">
    <source>
        <dbReference type="Proteomes" id="UP001497644"/>
    </source>
</evidence>
<organism evidence="1 2">
    <name type="scientific">Lasius platythorax</name>
    <dbReference type="NCBI Taxonomy" id="488582"/>
    <lineage>
        <taxon>Eukaryota</taxon>
        <taxon>Metazoa</taxon>
        <taxon>Ecdysozoa</taxon>
        <taxon>Arthropoda</taxon>
        <taxon>Hexapoda</taxon>
        <taxon>Insecta</taxon>
        <taxon>Pterygota</taxon>
        <taxon>Neoptera</taxon>
        <taxon>Endopterygota</taxon>
        <taxon>Hymenoptera</taxon>
        <taxon>Apocrita</taxon>
        <taxon>Aculeata</taxon>
        <taxon>Formicoidea</taxon>
        <taxon>Formicidae</taxon>
        <taxon>Formicinae</taxon>
        <taxon>Lasius</taxon>
        <taxon>Lasius</taxon>
    </lineage>
</organism>
<protein>
    <submittedName>
        <fullName evidence="1">Uncharacterized protein</fullName>
    </submittedName>
</protein>
<evidence type="ECO:0000313" key="1">
    <source>
        <dbReference type="EMBL" id="CAL1685123.1"/>
    </source>
</evidence>
<reference evidence="1" key="1">
    <citation type="submission" date="2024-04" db="EMBL/GenBank/DDBJ databases">
        <authorList>
            <consortium name="Molecular Ecology Group"/>
        </authorList>
    </citation>
    <scope>NUCLEOTIDE SEQUENCE</scope>
</reference>